<organism evidence="2 3">
    <name type="scientific">Listeria floridensis FSL S10-1187</name>
    <dbReference type="NCBI Taxonomy" id="1265817"/>
    <lineage>
        <taxon>Bacteria</taxon>
        <taxon>Bacillati</taxon>
        <taxon>Bacillota</taxon>
        <taxon>Bacilli</taxon>
        <taxon>Bacillales</taxon>
        <taxon>Listeriaceae</taxon>
        <taxon>Listeria</taxon>
    </lineage>
</organism>
<keyword evidence="1" id="KW-1133">Transmembrane helix</keyword>
<keyword evidence="1" id="KW-0812">Transmembrane</keyword>
<evidence type="ECO:0000313" key="2">
    <source>
        <dbReference type="EMBL" id="EUJ25571.1"/>
    </source>
</evidence>
<keyword evidence="1" id="KW-0472">Membrane</keyword>
<comment type="caution">
    <text evidence="2">The sequence shown here is derived from an EMBL/GenBank/DDBJ whole genome shotgun (WGS) entry which is preliminary data.</text>
</comment>
<evidence type="ECO:0000256" key="1">
    <source>
        <dbReference type="SAM" id="Phobius"/>
    </source>
</evidence>
<sequence length="135" mass="15523">MNVMEIIFKGILSLLLQPVFYLSILLVIVAGFNRVKWERKSFSVRIYSPFLELKNFFTLGLGIAIILSIILFFVGFSVMKTWIVIFNVVTVLALILAMFRLSSTAITIGISSLVFYFCYYFDIQFGSLQDKFFIV</sequence>
<dbReference type="EMBL" id="AODF01000045">
    <property type="protein sequence ID" value="EUJ25571.1"/>
    <property type="molecule type" value="Genomic_DNA"/>
</dbReference>
<proteinExistence type="predicted"/>
<keyword evidence="3" id="KW-1185">Reference proteome</keyword>
<accession>A0ABP3AVG2</accession>
<name>A0ABP3AVG2_9LIST</name>
<feature type="transmembrane region" description="Helical" evidence="1">
    <location>
        <begin position="82"/>
        <end position="99"/>
    </location>
</feature>
<feature type="transmembrane region" description="Helical" evidence="1">
    <location>
        <begin position="106"/>
        <end position="123"/>
    </location>
</feature>
<gene>
    <name evidence="2" type="ORF">MFLO_15079</name>
</gene>
<protein>
    <submittedName>
        <fullName evidence="2">Uncharacterized protein</fullName>
    </submittedName>
</protein>
<feature type="transmembrane region" description="Helical" evidence="1">
    <location>
        <begin position="53"/>
        <end position="76"/>
    </location>
</feature>
<reference evidence="2 3" key="1">
    <citation type="journal article" date="2014" name="Int. J. Syst. Evol. Microbiol.">
        <title>Listeria floridensis sp. nov., Listeria aquatica sp. nov., Listeria cornellensis sp. nov., Listeria riparia sp. nov. and Listeria grandensis sp. nov., from agricultural and natural environments.</title>
        <authorList>
            <person name="den Bakker H.C."/>
            <person name="Warchocki S."/>
            <person name="Wright E.M."/>
            <person name="Allred A.F."/>
            <person name="Ahlstrom C."/>
            <person name="Manuel C.S."/>
            <person name="Stasiewicz M.J."/>
            <person name="Burrell A."/>
            <person name="Roof S."/>
            <person name="Strawn L."/>
            <person name="Fortes E.D."/>
            <person name="Nightingale K.K."/>
            <person name="Kephart D."/>
            <person name="Wiedmann M."/>
        </authorList>
    </citation>
    <scope>NUCLEOTIDE SEQUENCE [LARGE SCALE GENOMIC DNA]</scope>
    <source>
        <strain evidence="2 3">FSL S10-1187</strain>
    </source>
</reference>
<dbReference type="Proteomes" id="UP000019249">
    <property type="component" value="Unassembled WGS sequence"/>
</dbReference>
<evidence type="ECO:0000313" key="3">
    <source>
        <dbReference type="Proteomes" id="UP000019249"/>
    </source>
</evidence>
<feature type="transmembrane region" description="Helical" evidence="1">
    <location>
        <begin position="6"/>
        <end position="32"/>
    </location>
</feature>